<dbReference type="InterPro" id="IPR003961">
    <property type="entry name" value="FN3_dom"/>
</dbReference>
<evidence type="ECO:0000256" key="2">
    <source>
        <dbReference type="SAM" id="SignalP"/>
    </source>
</evidence>
<dbReference type="InterPro" id="IPR013783">
    <property type="entry name" value="Ig-like_fold"/>
</dbReference>
<dbReference type="Pfam" id="PF18962">
    <property type="entry name" value="Por_Secre_tail"/>
    <property type="match status" value="1"/>
</dbReference>
<proteinExistence type="predicted"/>
<dbReference type="Proteomes" id="UP001500298">
    <property type="component" value="Unassembled WGS sequence"/>
</dbReference>
<feature type="chain" id="PRO_5046926769" description="Fibronectin type-III domain-containing protein" evidence="2">
    <location>
        <begin position="20"/>
        <end position="936"/>
    </location>
</feature>
<keyword evidence="1 2" id="KW-0732">Signal</keyword>
<dbReference type="InterPro" id="IPR003790">
    <property type="entry name" value="GHL10"/>
</dbReference>
<feature type="signal peptide" evidence="2">
    <location>
        <begin position="1"/>
        <end position="19"/>
    </location>
</feature>
<evidence type="ECO:0000256" key="1">
    <source>
        <dbReference type="ARBA" id="ARBA00022729"/>
    </source>
</evidence>
<dbReference type="InterPro" id="IPR026444">
    <property type="entry name" value="Secre_tail"/>
</dbReference>
<dbReference type="Gene3D" id="3.20.20.80">
    <property type="entry name" value="Glycosidases"/>
    <property type="match status" value="1"/>
</dbReference>
<sequence>MRKLYFLIGLLLLASNILAQESPEQEMRAVWLTSVYNNDWPKKTFFSDSKTQKAKLVEMMDGFAEIGLNAVFFQVRPACDALYKSNIEPWSRYASGTEGKDPGYDPLQWVIEEAHKRGIEVHAWMNPYRAAVPSRAPFNPEDFDENHIYRKHPEWTIEGKYWKQELGGYQYQLILNPGLPEVADYVAEVAADMVENYDVDGVHFDDYFYSYDGTRDEQDQEAFDTYAEEGMSRGDFRRASINDMVRKVNEAVKAKKPYLEFGVSPFGIWTMDQQVAEEYGVTLPDKSDVYGMDAYHQIYCDPLAWMRDGTVDYVTPQQYWTTGSGQDYLILNNWWAAVAKKYNSRVYTGQAIHYLGTNPAARKTVDSQEVVLHEDKYYMNTMGQVSNQRAAATATGWSLSEIKKQVEINRSNADKGVKGNVFFSASFFWKVNGLYEYIRDNVYNEGAIVPARLNADTVFSAAVPQQIRFEQEEGGLTTLKWDYEKGDSVRYLILESESQEQDPAIRTDFRIVSYKDEYTTNVPMNDSDALFYSIWAYDRYGNVQPSSTWQHLEKPGSVVPITEEGSLNRDEAQLQWTHGTMAMGYALEVSTDKEMQELSIAVDTLTDTTFSVTHLQAETDYYWRVRSHNMVGYSTYSPVQTFRLDGLKDPNLISPSNDERGVNPQLTLKWNASEISEQLVVQVKESKDTFESSALLIADTVTASLETYTFSNELEVLAYYDVRIKSISGDKDSRWITHRFRTSKEWPAIPTLITSVMEERKEDNALYIAWEQAPFTEKYHIQVATDTAFETMVAEETIIGQANTSYTLNNLSPVTVYHIRVAAVSSEGNTKGWSTIYSIETNELVSGIEVTAQYQMELYPVPAQEEVTLRWYLQGQLASAWYIRDLAGKVISSGLLPKGKNTHTIPVKGLSKGIYLLEIRTTDHHKITRKLFLDNQ</sequence>
<dbReference type="SMART" id="SM00060">
    <property type="entry name" value="FN3"/>
    <property type="match status" value="2"/>
</dbReference>
<dbReference type="NCBIfam" id="TIGR04183">
    <property type="entry name" value="Por_Secre_tail"/>
    <property type="match status" value="1"/>
</dbReference>
<dbReference type="SUPFAM" id="SSF51445">
    <property type="entry name" value="(Trans)glycosidases"/>
    <property type="match status" value="1"/>
</dbReference>
<dbReference type="InterPro" id="IPR017853">
    <property type="entry name" value="GH"/>
</dbReference>
<evidence type="ECO:0000259" key="3">
    <source>
        <dbReference type="PROSITE" id="PS50853"/>
    </source>
</evidence>
<evidence type="ECO:0000313" key="5">
    <source>
        <dbReference type="Proteomes" id="UP001500298"/>
    </source>
</evidence>
<dbReference type="SUPFAM" id="SSF49265">
    <property type="entry name" value="Fibronectin type III"/>
    <property type="match status" value="2"/>
</dbReference>
<dbReference type="PANTHER" id="PTHR43405:SF1">
    <property type="entry name" value="GLYCOSYL HYDROLASE DIGH"/>
    <property type="match status" value="1"/>
</dbReference>
<organism evidence="4 5">
    <name type="scientific">Algivirga pacifica</name>
    <dbReference type="NCBI Taxonomy" id="1162670"/>
    <lineage>
        <taxon>Bacteria</taxon>
        <taxon>Pseudomonadati</taxon>
        <taxon>Bacteroidota</taxon>
        <taxon>Cytophagia</taxon>
        <taxon>Cytophagales</taxon>
        <taxon>Flammeovirgaceae</taxon>
        <taxon>Algivirga</taxon>
    </lineage>
</organism>
<feature type="domain" description="Fibronectin type-III" evidence="3">
    <location>
        <begin position="749"/>
        <end position="844"/>
    </location>
</feature>
<dbReference type="CDD" id="cd00063">
    <property type="entry name" value="FN3"/>
    <property type="match status" value="2"/>
</dbReference>
<protein>
    <recommendedName>
        <fullName evidence="3">Fibronectin type-III domain-containing protein</fullName>
    </recommendedName>
</protein>
<dbReference type="RefSeq" id="WP_345372418.1">
    <property type="nucleotide sequence ID" value="NZ_BAABJX010000038.1"/>
</dbReference>
<dbReference type="Pfam" id="PF02638">
    <property type="entry name" value="GHL10"/>
    <property type="match status" value="1"/>
</dbReference>
<name>A0ABP9DD93_9BACT</name>
<comment type="caution">
    <text evidence="4">The sequence shown here is derived from an EMBL/GenBank/DDBJ whole genome shotgun (WGS) entry which is preliminary data.</text>
</comment>
<feature type="domain" description="Fibronectin type-III" evidence="3">
    <location>
        <begin position="554"/>
        <end position="650"/>
    </location>
</feature>
<reference evidence="5" key="1">
    <citation type="journal article" date="2019" name="Int. J. Syst. Evol. Microbiol.">
        <title>The Global Catalogue of Microorganisms (GCM) 10K type strain sequencing project: providing services to taxonomists for standard genome sequencing and annotation.</title>
        <authorList>
            <consortium name="The Broad Institute Genomics Platform"/>
            <consortium name="The Broad Institute Genome Sequencing Center for Infectious Disease"/>
            <person name="Wu L."/>
            <person name="Ma J."/>
        </authorList>
    </citation>
    <scope>NUCLEOTIDE SEQUENCE [LARGE SCALE GENOMIC DNA]</scope>
    <source>
        <strain evidence="5">JCM 18326</strain>
    </source>
</reference>
<dbReference type="InterPro" id="IPR036116">
    <property type="entry name" value="FN3_sf"/>
</dbReference>
<dbReference type="PROSITE" id="PS50853">
    <property type="entry name" value="FN3"/>
    <property type="match status" value="2"/>
</dbReference>
<dbReference type="InterPro" id="IPR052177">
    <property type="entry name" value="Divisome_Glycosyl_Hydrolase"/>
</dbReference>
<gene>
    <name evidence="4" type="ORF">GCM10023331_25740</name>
</gene>
<dbReference type="Pfam" id="PF00041">
    <property type="entry name" value="fn3"/>
    <property type="match status" value="1"/>
</dbReference>
<dbReference type="PANTHER" id="PTHR43405">
    <property type="entry name" value="GLYCOSYL HYDROLASE DIGH"/>
    <property type="match status" value="1"/>
</dbReference>
<dbReference type="Gene3D" id="2.60.40.10">
    <property type="entry name" value="Immunoglobulins"/>
    <property type="match status" value="2"/>
</dbReference>
<dbReference type="EMBL" id="BAABJX010000038">
    <property type="protein sequence ID" value="GAA4839417.1"/>
    <property type="molecule type" value="Genomic_DNA"/>
</dbReference>
<accession>A0ABP9DD93</accession>
<keyword evidence="5" id="KW-1185">Reference proteome</keyword>
<evidence type="ECO:0000313" key="4">
    <source>
        <dbReference type="EMBL" id="GAA4839417.1"/>
    </source>
</evidence>